<accession>A0ABV7W6U3</accession>
<evidence type="ECO:0000313" key="2">
    <source>
        <dbReference type="Proteomes" id="UP001595729"/>
    </source>
</evidence>
<dbReference type="EMBL" id="JBHRXX010000007">
    <property type="protein sequence ID" value="MFC3685481.1"/>
    <property type="molecule type" value="Genomic_DNA"/>
</dbReference>
<sequence>MKYVALTLSLIAAALLLLAAAMIGNRIGVERHTLAPVQMSLPPLSPQVVADQAELKVSLQALLDAAARRPMGLMAAGSAAPGIRPLENYDSLFVLPPQTPTQMAALAPQPRAGHVRQPLSSVPLPKVSVVVEGAERKAVVDGHLVRVGDAVGDGLVVRAIQVGAVTFGYGKEELVVAVPLERLRVLGAFPAKAKAN</sequence>
<comment type="caution">
    <text evidence="1">The sequence shown here is derived from an EMBL/GenBank/DDBJ whole genome shotgun (WGS) entry which is preliminary data.</text>
</comment>
<keyword evidence="2" id="KW-1185">Reference proteome</keyword>
<dbReference type="Proteomes" id="UP001595729">
    <property type="component" value="Unassembled WGS sequence"/>
</dbReference>
<reference evidence="2" key="1">
    <citation type="journal article" date="2019" name="Int. J. Syst. Evol. Microbiol.">
        <title>The Global Catalogue of Microorganisms (GCM) 10K type strain sequencing project: providing services to taxonomists for standard genome sequencing and annotation.</title>
        <authorList>
            <consortium name="The Broad Institute Genomics Platform"/>
            <consortium name="The Broad Institute Genome Sequencing Center for Infectious Disease"/>
            <person name="Wu L."/>
            <person name="Ma J."/>
        </authorList>
    </citation>
    <scope>NUCLEOTIDE SEQUENCE [LARGE SCALE GENOMIC DNA]</scope>
    <source>
        <strain evidence="2">KCTC 42501</strain>
    </source>
</reference>
<organism evidence="1 2">
    <name type="scientific">Hydrogenophaga luteola</name>
    <dbReference type="NCBI Taxonomy" id="1591122"/>
    <lineage>
        <taxon>Bacteria</taxon>
        <taxon>Pseudomonadati</taxon>
        <taxon>Pseudomonadota</taxon>
        <taxon>Betaproteobacteria</taxon>
        <taxon>Burkholderiales</taxon>
        <taxon>Comamonadaceae</taxon>
        <taxon>Hydrogenophaga</taxon>
    </lineage>
</organism>
<evidence type="ECO:0000313" key="1">
    <source>
        <dbReference type="EMBL" id="MFC3685481.1"/>
    </source>
</evidence>
<name>A0ABV7W6U3_9BURK</name>
<proteinExistence type="predicted"/>
<dbReference type="RefSeq" id="WP_382176764.1">
    <property type="nucleotide sequence ID" value="NZ_JBHRXX010000007.1"/>
</dbReference>
<protein>
    <submittedName>
        <fullName evidence="1">Uncharacterized protein</fullName>
    </submittedName>
</protein>
<gene>
    <name evidence="1" type="ORF">ACFOPI_17905</name>
</gene>